<dbReference type="AlphaFoldDB" id="A0A1G2QRW7"/>
<dbReference type="Proteomes" id="UP000179245">
    <property type="component" value="Unassembled WGS sequence"/>
</dbReference>
<organism evidence="1 2">
    <name type="scientific">Candidatus Wildermuthbacteria bacterium GWA2_46_15</name>
    <dbReference type="NCBI Taxonomy" id="1802443"/>
    <lineage>
        <taxon>Bacteria</taxon>
        <taxon>Candidatus Wildermuthiibacteriota</taxon>
    </lineage>
</organism>
<dbReference type="STRING" id="1802443.A2117_01345"/>
<sequence>MPPRRPIITARRPMPTRSIGRCQRIFDTSHALIEAKNWFGGSAVRDQESHAERQAEALLKTNSNILREFHISSDVVRRDSKAFLSFHSSSRIGALPLVSPATGKYDLGLIIEPRFAWTSIGEVLTATGFRVVPKLLPYAELPQSDRKIPPWVLSSIVLLRIKGMLDKLSRKFTVIEEDVSMPKGAVDWDSYIIRKIPHAKHLSVPCTFPDLRDDFDLRAAIHFVLKEHSSSLLAQRTAGVVVLKLLALCNELIARVNSNTPRRPNVRQIKTWQSRALLPKDVKDGLQAIEWTIEERGLAGLNELAGLSWQMDMESFFEAWVETIGELVSKKCGASLRVGRLGQTKVSLDWKPSYSGSQKAFIPDVVLERGDVTMVLDAKYKAHAEEIQSCGWGNVEEEIRERHRKDLLQVVAYSSLFDTPRVVACLVYPCRMETFQSLLERNQVVVRTCVNSGSRVVEIVIVSVPMSSDAGEVVNALSDVFQRPMS</sequence>
<reference evidence="1 2" key="1">
    <citation type="journal article" date="2016" name="Nat. Commun.">
        <title>Thousands of microbial genomes shed light on interconnected biogeochemical processes in an aquifer system.</title>
        <authorList>
            <person name="Anantharaman K."/>
            <person name="Brown C.T."/>
            <person name="Hug L.A."/>
            <person name="Sharon I."/>
            <person name="Castelle C.J."/>
            <person name="Probst A.J."/>
            <person name="Thomas B.C."/>
            <person name="Singh A."/>
            <person name="Wilkins M.J."/>
            <person name="Karaoz U."/>
            <person name="Brodie E.L."/>
            <person name="Williams K.H."/>
            <person name="Hubbard S.S."/>
            <person name="Banfield J.F."/>
        </authorList>
    </citation>
    <scope>NUCLEOTIDE SEQUENCE [LARGE SCALE GENOMIC DNA]</scope>
</reference>
<evidence type="ECO:0000313" key="2">
    <source>
        <dbReference type="Proteomes" id="UP000179245"/>
    </source>
</evidence>
<name>A0A1G2QRW7_9BACT</name>
<dbReference type="Pfam" id="PF10117">
    <property type="entry name" value="McrBC"/>
    <property type="match status" value="1"/>
</dbReference>
<protein>
    <submittedName>
        <fullName evidence="1">Uncharacterized protein</fullName>
    </submittedName>
</protein>
<dbReference type="EMBL" id="MHTO01000004">
    <property type="protein sequence ID" value="OHA62742.1"/>
    <property type="molecule type" value="Genomic_DNA"/>
</dbReference>
<gene>
    <name evidence="1" type="ORF">A2117_01345</name>
</gene>
<dbReference type="InterPro" id="IPR019292">
    <property type="entry name" value="McrC"/>
</dbReference>
<evidence type="ECO:0000313" key="1">
    <source>
        <dbReference type="EMBL" id="OHA62742.1"/>
    </source>
</evidence>
<proteinExistence type="predicted"/>
<accession>A0A1G2QRW7</accession>
<comment type="caution">
    <text evidence="1">The sequence shown here is derived from an EMBL/GenBank/DDBJ whole genome shotgun (WGS) entry which is preliminary data.</text>
</comment>